<accession>A0A176W957</accession>
<evidence type="ECO:0000256" key="6">
    <source>
        <dbReference type="RuleBase" id="RU365023"/>
    </source>
</evidence>
<keyword evidence="10" id="KW-1185">Reference proteome</keyword>
<comment type="function">
    <text evidence="6">Causes loosening and extension of plant cell walls by disrupting non-covalent bonding between cellulose microfibrils and matrix glucans. No enzymatic activity has been found.</text>
</comment>
<comment type="caution">
    <text evidence="9">The sequence shown here is derived from an EMBL/GenBank/DDBJ whole genome shotgun (WGS) entry which is preliminary data.</text>
</comment>
<evidence type="ECO:0000313" key="10">
    <source>
        <dbReference type="Proteomes" id="UP000077202"/>
    </source>
</evidence>
<feature type="domain" description="Expansin-like CBD" evidence="8">
    <location>
        <begin position="306"/>
        <end position="385"/>
    </location>
</feature>
<proteinExistence type="inferred from homology"/>
<dbReference type="PRINTS" id="PR01225">
    <property type="entry name" value="EXPANSNFAMLY"/>
</dbReference>
<dbReference type="Gene3D" id="2.60.40.760">
    <property type="entry name" value="Expansin, cellulose-binding-like domain"/>
    <property type="match status" value="1"/>
</dbReference>
<dbReference type="PROSITE" id="PS50843">
    <property type="entry name" value="EXPANSIN_CBD"/>
    <property type="match status" value="1"/>
</dbReference>
<dbReference type="InterPro" id="IPR007112">
    <property type="entry name" value="Expansin/allergen_DPBB_dom"/>
</dbReference>
<dbReference type="SUPFAM" id="SSF49590">
    <property type="entry name" value="PHL pollen allergen"/>
    <property type="match status" value="1"/>
</dbReference>
<dbReference type="InterPro" id="IPR007118">
    <property type="entry name" value="Expan_Lol_pI"/>
</dbReference>
<dbReference type="GO" id="GO:0005576">
    <property type="term" value="C:extracellular region"/>
    <property type="evidence" value="ECO:0007669"/>
    <property type="project" value="InterPro"/>
</dbReference>
<dbReference type="InterPro" id="IPR002963">
    <property type="entry name" value="Expansin"/>
</dbReference>
<dbReference type="PRINTS" id="PR01226">
    <property type="entry name" value="EXPANSIN"/>
</dbReference>
<evidence type="ECO:0000256" key="5">
    <source>
        <dbReference type="ARBA" id="ARBA00023136"/>
    </source>
</evidence>
<dbReference type="GO" id="GO:0009664">
    <property type="term" value="P:plant-type cell wall organization"/>
    <property type="evidence" value="ECO:0007669"/>
    <property type="project" value="InterPro"/>
</dbReference>
<dbReference type="SMART" id="SM00837">
    <property type="entry name" value="DPBB_1"/>
    <property type="match status" value="1"/>
</dbReference>
<evidence type="ECO:0000259" key="8">
    <source>
        <dbReference type="PROSITE" id="PS50843"/>
    </source>
</evidence>
<evidence type="ECO:0000256" key="1">
    <source>
        <dbReference type="ARBA" id="ARBA00005392"/>
    </source>
</evidence>
<dbReference type="Proteomes" id="UP000077202">
    <property type="component" value="Unassembled WGS sequence"/>
</dbReference>
<feature type="domain" description="Expansin-like EG45" evidence="7">
    <location>
        <begin position="177"/>
        <end position="296"/>
    </location>
</feature>
<name>A0A176W957_MARPO</name>
<dbReference type="PROSITE" id="PS50842">
    <property type="entry name" value="EXPANSIN_EG45"/>
    <property type="match status" value="1"/>
</dbReference>
<dbReference type="SUPFAM" id="SSF50685">
    <property type="entry name" value="Barwin-like endoglucanases"/>
    <property type="match status" value="1"/>
</dbReference>
<dbReference type="InterPro" id="IPR036908">
    <property type="entry name" value="RlpA-like_sf"/>
</dbReference>
<dbReference type="PANTHER" id="PTHR31867">
    <property type="entry name" value="EXPANSIN-A15"/>
    <property type="match status" value="1"/>
</dbReference>
<organism evidence="9 10">
    <name type="scientific">Marchantia polymorpha subsp. ruderalis</name>
    <dbReference type="NCBI Taxonomy" id="1480154"/>
    <lineage>
        <taxon>Eukaryota</taxon>
        <taxon>Viridiplantae</taxon>
        <taxon>Streptophyta</taxon>
        <taxon>Embryophyta</taxon>
        <taxon>Marchantiophyta</taxon>
        <taxon>Marchantiopsida</taxon>
        <taxon>Marchantiidae</taxon>
        <taxon>Marchantiales</taxon>
        <taxon>Marchantiaceae</taxon>
        <taxon>Marchantia</taxon>
    </lineage>
</organism>
<dbReference type="AlphaFoldDB" id="A0A176W957"/>
<comment type="similarity">
    <text evidence="1 6">Belongs to the expansin family. Expansin A subfamily.</text>
</comment>
<keyword evidence="3 6" id="KW-0964">Secreted</keyword>
<dbReference type="Gene3D" id="2.40.40.10">
    <property type="entry name" value="RlpA-like domain"/>
    <property type="match status" value="1"/>
</dbReference>
<evidence type="ECO:0000256" key="2">
    <source>
        <dbReference type="ARBA" id="ARBA00022512"/>
    </source>
</evidence>
<evidence type="ECO:0000256" key="4">
    <source>
        <dbReference type="ARBA" id="ARBA00022729"/>
    </source>
</evidence>
<gene>
    <name evidence="9" type="ORF">AXG93_2960s1090</name>
</gene>
<keyword evidence="6" id="KW-0961">Cell wall biogenesis/degradation</keyword>
<dbReference type="Pfam" id="PF03330">
    <property type="entry name" value="DPBB_1"/>
    <property type="match status" value="1"/>
</dbReference>
<keyword evidence="4" id="KW-0732">Signal</keyword>
<reference evidence="9" key="1">
    <citation type="submission" date="2016-03" db="EMBL/GenBank/DDBJ databases">
        <title>Mechanisms controlling the formation of the plant cell surface in tip-growing cells are functionally conserved among land plants.</title>
        <authorList>
            <person name="Honkanen S."/>
            <person name="Jones V.A."/>
            <person name="Morieri G."/>
            <person name="Champion C."/>
            <person name="Hetherington A.J."/>
            <person name="Kelly S."/>
            <person name="Saint-Marcoux D."/>
            <person name="Proust H."/>
            <person name="Prescott H."/>
            <person name="Dolan L."/>
        </authorList>
    </citation>
    <scope>NUCLEOTIDE SEQUENCE [LARGE SCALE GENOMIC DNA]</scope>
    <source>
        <tissue evidence="9">Whole gametophyte</tissue>
    </source>
</reference>
<dbReference type="Pfam" id="PF01357">
    <property type="entry name" value="Expansin_C"/>
    <property type="match status" value="1"/>
</dbReference>
<evidence type="ECO:0000256" key="3">
    <source>
        <dbReference type="ARBA" id="ARBA00022525"/>
    </source>
</evidence>
<evidence type="ECO:0000259" key="7">
    <source>
        <dbReference type="PROSITE" id="PS50842"/>
    </source>
</evidence>
<keyword evidence="5" id="KW-0472">Membrane</keyword>
<protein>
    <recommendedName>
        <fullName evidence="6">Expansin</fullName>
    </recommendedName>
</protein>
<evidence type="ECO:0000313" key="9">
    <source>
        <dbReference type="EMBL" id="OAE28932.1"/>
    </source>
</evidence>
<dbReference type="InterPro" id="IPR007117">
    <property type="entry name" value="Expansin_CBD"/>
</dbReference>
<dbReference type="InterPro" id="IPR036749">
    <property type="entry name" value="Expansin_CBD_sf"/>
</dbReference>
<dbReference type="EMBL" id="LVLJ01001566">
    <property type="protein sequence ID" value="OAE28932.1"/>
    <property type="molecule type" value="Genomic_DNA"/>
</dbReference>
<dbReference type="CDD" id="cd22274">
    <property type="entry name" value="DPBB_EXPA_N"/>
    <property type="match status" value="1"/>
</dbReference>
<dbReference type="GO" id="GO:0016020">
    <property type="term" value="C:membrane"/>
    <property type="evidence" value="ECO:0007669"/>
    <property type="project" value="UniProtKB-SubCell"/>
</dbReference>
<comment type="subcellular location">
    <subcellularLocation>
        <location evidence="6">Secreted</location>
        <location evidence="6">Cell wall</location>
    </subcellularLocation>
    <subcellularLocation>
        <location evidence="6">Membrane</location>
        <topology evidence="6">Peripheral membrane protein</topology>
    </subcellularLocation>
</comment>
<keyword evidence="2 6" id="KW-0134">Cell wall</keyword>
<sequence>MLCPGCGATERGRSCPDNLTFSLLLPAWALTPRAKPSTCGHFGHTGPCQPTVSSETNCSPRPCTGPCIVGPRQRMDYGSPYSVQLHKCQSVALASAHRTWWLNAIRCHNLEKRSFSDLMARFQDLAVLQSVACALAFVLLGSNPAMVEAYPAAWDVTTWTDSHVTFYGASDGIETMGGACGYGNLWWRGYGLETAALSDTLLNDGLTCGACYQIKCNIASGGYSTKWCYPSNPTIQVTATNRCPPNWDRPTNAGGWCNPPRTHFDLPLVMFERMAQAVAGIIPVKYRRVPCVKSGGIKFFLGGNPWFNLVLVYNVAGGGNVKNMQMRGDKTVWYTMKRNWGQFWECPIGFRGQKLSFIVTLSNGQVRVINNLTTELWYFGQTYEALTNF</sequence>
<dbReference type="InterPro" id="IPR009009">
    <property type="entry name" value="RlpA-like_DPBB"/>
</dbReference>